<dbReference type="Proteomes" id="UP000500953">
    <property type="component" value="Chromosome"/>
</dbReference>
<dbReference type="PROSITE" id="PS50075">
    <property type="entry name" value="CARRIER"/>
    <property type="match status" value="1"/>
</dbReference>
<dbReference type="RefSeq" id="WP_167487768.1">
    <property type="nucleotide sequence ID" value="NZ_CP046173.1"/>
</dbReference>
<protein>
    <recommendedName>
        <fullName evidence="1">Carrier domain-containing protein</fullName>
    </recommendedName>
</protein>
<gene>
    <name evidence="2" type="ORF">F6W96_21125</name>
</gene>
<accession>A0A6G9Z4N2</accession>
<dbReference type="InterPro" id="IPR009081">
    <property type="entry name" value="PP-bd_ACP"/>
</dbReference>
<feature type="domain" description="Carrier" evidence="1">
    <location>
        <begin position="1"/>
        <end position="72"/>
    </location>
</feature>
<dbReference type="InterPro" id="IPR036736">
    <property type="entry name" value="ACP-like_sf"/>
</dbReference>
<evidence type="ECO:0000259" key="1">
    <source>
        <dbReference type="PROSITE" id="PS50075"/>
    </source>
</evidence>
<evidence type="ECO:0000313" key="2">
    <source>
        <dbReference type="EMBL" id="QIS20424.1"/>
    </source>
</evidence>
<sequence>MFDIVADKTGYPTDMLEPGMEMEADLGVDSIKRVEIMSAMRDRYPAVGEVPMEEIGEIRTLGEITDFLARYGGGAGTAGVDAAPKA</sequence>
<name>A0A6G9Z4N2_9NOCA</name>
<dbReference type="AlphaFoldDB" id="A0A6G9Z4N2"/>
<dbReference type="EMBL" id="CP046173">
    <property type="protein sequence ID" value="QIS20424.1"/>
    <property type="molecule type" value="Genomic_DNA"/>
</dbReference>
<dbReference type="Gene3D" id="1.10.1200.10">
    <property type="entry name" value="ACP-like"/>
    <property type="match status" value="1"/>
</dbReference>
<organism evidence="2 3">
    <name type="scientific">Nocardia terpenica</name>
    <dbReference type="NCBI Taxonomy" id="455432"/>
    <lineage>
        <taxon>Bacteria</taxon>
        <taxon>Bacillati</taxon>
        <taxon>Actinomycetota</taxon>
        <taxon>Actinomycetes</taxon>
        <taxon>Mycobacteriales</taxon>
        <taxon>Nocardiaceae</taxon>
        <taxon>Nocardia</taxon>
    </lineage>
</organism>
<evidence type="ECO:0000313" key="3">
    <source>
        <dbReference type="Proteomes" id="UP000500953"/>
    </source>
</evidence>
<proteinExistence type="predicted"/>
<dbReference type="Pfam" id="PF00550">
    <property type="entry name" value="PP-binding"/>
    <property type="match status" value="1"/>
</dbReference>
<reference evidence="2 3" key="1">
    <citation type="journal article" date="2019" name="ACS Chem. Biol.">
        <title>Identification and Mobilization of a Cryptic Antibiotic Biosynthesis Gene Locus from a Human-Pathogenic Nocardia Isolate.</title>
        <authorList>
            <person name="Herisse M."/>
            <person name="Ishida K."/>
            <person name="Porter J.L."/>
            <person name="Howden B."/>
            <person name="Hertweck C."/>
            <person name="Stinear T.P."/>
            <person name="Pidot S.J."/>
        </authorList>
    </citation>
    <scope>NUCLEOTIDE SEQUENCE [LARGE SCALE GENOMIC DNA]</scope>
    <source>
        <strain evidence="2 3">AUSMDU00012715</strain>
    </source>
</reference>
<dbReference type="SUPFAM" id="SSF47336">
    <property type="entry name" value="ACP-like"/>
    <property type="match status" value="1"/>
</dbReference>